<reference evidence="2 3" key="1">
    <citation type="submission" date="2018-04" db="EMBL/GenBank/DDBJ databases">
        <title>WGS assembly of Panicum hallii var. hallii HAL2.</title>
        <authorList>
            <person name="Lovell J."/>
            <person name="Jenkins J."/>
            <person name="Lowry D."/>
            <person name="Mamidi S."/>
            <person name="Sreedasyam A."/>
            <person name="Weng X."/>
            <person name="Barry K."/>
            <person name="Bonette J."/>
            <person name="Campitelli B."/>
            <person name="Daum C."/>
            <person name="Gordon S."/>
            <person name="Gould B."/>
            <person name="Lipzen A."/>
            <person name="MacQueen A."/>
            <person name="Palacio-Mejia J."/>
            <person name="Plott C."/>
            <person name="Shakirov E."/>
            <person name="Shu S."/>
            <person name="Yoshinaga Y."/>
            <person name="Zane M."/>
            <person name="Rokhsar D."/>
            <person name="Grimwood J."/>
            <person name="Schmutz J."/>
            <person name="Juenger T."/>
        </authorList>
    </citation>
    <scope>NUCLEOTIDE SEQUENCE [LARGE SCALE GENOMIC DNA]</scope>
    <source>
        <strain evidence="3">cv. HAL2</strain>
    </source>
</reference>
<proteinExistence type="predicted"/>
<gene>
    <name evidence="2" type="ORF">GQ55_3G116000</name>
</gene>
<evidence type="ECO:0000313" key="3">
    <source>
        <dbReference type="Proteomes" id="UP000244336"/>
    </source>
</evidence>
<evidence type="ECO:0000256" key="1">
    <source>
        <dbReference type="SAM" id="MobiDB-lite"/>
    </source>
</evidence>
<feature type="compositionally biased region" description="Basic and acidic residues" evidence="1">
    <location>
        <begin position="15"/>
        <end position="25"/>
    </location>
</feature>
<feature type="region of interest" description="Disordered" evidence="1">
    <location>
        <begin position="1"/>
        <end position="37"/>
    </location>
</feature>
<organism evidence="2 3">
    <name type="scientific">Panicum hallii var. hallii</name>
    <dbReference type="NCBI Taxonomy" id="1504633"/>
    <lineage>
        <taxon>Eukaryota</taxon>
        <taxon>Viridiplantae</taxon>
        <taxon>Streptophyta</taxon>
        <taxon>Embryophyta</taxon>
        <taxon>Tracheophyta</taxon>
        <taxon>Spermatophyta</taxon>
        <taxon>Magnoliopsida</taxon>
        <taxon>Liliopsida</taxon>
        <taxon>Poales</taxon>
        <taxon>Poaceae</taxon>
        <taxon>PACMAD clade</taxon>
        <taxon>Panicoideae</taxon>
        <taxon>Panicodae</taxon>
        <taxon>Paniceae</taxon>
        <taxon>Panicinae</taxon>
        <taxon>Panicum</taxon>
        <taxon>Panicum sect. Panicum</taxon>
    </lineage>
</organism>
<dbReference type="EMBL" id="CM009751">
    <property type="protein sequence ID" value="PUZ64088.1"/>
    <property type="molecule type" value="Genomic_DNA"/>
</dbReference>
<protein>
    <submittedName>
        <fullName evidence="2">Uncharacterized protein</fullName>
    </submittedName>
</protein>
<dbReference type="Gramene" id="PUZ64088">
    <property type="protein sequence ID" value="PUZ64088"/>
    <property type="gene ID" value="GQ55_3G116000"/>
</dbReference>
<keyword evidence="3" id="KW-1185">Reference proteome</keyword>
<accession>A0A2T7E8D4</accession>
<dbReference type="Proteomes" id="UP000244336">
    <property type="component" value="Chromosome 3"/>
</dbReference>
<name>A0A2T7E8D4_9POAL</name>
<sequence>MNGGSSSAAAGAMTKRPEPDRRDGGGEQEAARGGGGVVAEEAVRVWRARNGRDDGEALQVQLYWEDPAHAARVQYYGLNLAREAALDNFIESLRREFEAYMAGQPFKP</sequence>
<dbReference type="AlphaFoldDB" id="A0A2T7E8D4"/>
<feature type="compositionally biased region" description="Low complexity" evidence="1">
    <location>
        <begin position="1"/>
        <end position="12"/>
    </location>
</feature>
<evidence type="ECO:0000313" key="2">
    <source>
        <dbReference type="EMBL" id="PUZ64088.1"/>
    </source>
</evidence>